<dbReference type="PhylomeDB" id="E9B501"/>
<feature type="region of interest" description="Disordered" evidence="11">
    <location>
        <begin position="1118"/>
        <end position="1151"/>
    </location>
</feature>
<evidence type="ECO:0000256" key="5">
    <source>
        <dbReference type="ARBA" id="ARBA00022777"/>
    </source>
</evidence>
<dbReference type="OMA" id="WIEDIAV"/>
<evidence type="ECO:0000256" key="4">
    <source>
        <dbReference type="ARBA" id="ARBA00022741"/>
    </source>
</evidence>
<keyword evidence="2" id="KW-0723">Serine/threonine-protein kinase</keyword>
<feature type="region of interest" description="Disordered" evidence="11">
    <location>
        <begin position="223"/>
        <end position="259"/>
    </location>
</feature>
<feature type="region of interest" description="Disordered" evidence="11">
    <location>
        <begin position="1236"/>
        <end position="1261"/>
    </location>
</feature>
<feature type="domain" description="Protein kinase" evidence="12">
    <location>
        <begin position="910"/>
        <end position="1229"/>
    </location>
</feature>
<dbReference type="OrthoDB" id="341578at2759"/>
<dbReference type="EMBL" id="FR799586">
    <property type="protein sequence ID" value="CBZ30320.1"/>
    <property type="molecule type" value="Genomic_DNA"/>
</dbReference>
<dbReference type="Proteomes" id="UP000007259">
    <property type="component" value="Chromosome 33"/>
</dbReference>
<evidence type="ECO:0000256" key="7">
    <source>
        <dbReference type="ARBA" id="ARBA00023193"/>
    </source>
</evidence>
<protein>
    <recommendedName>
        <fullName evidence="1">non-specific serine/threonine protein kinase</fullName>
        <ecNumber evidence="1">2.7.11.1</ecNumber>
    </recommendedName>
</protein>
<dbReference type="VEuPathDB" id="TriTrypDB:LmxM.33.2150"/>
<keyword evidence="14" id="KW-1185">Reference proteome</keyword>
<evidence type="ECO:0000256" key="8">
    <source>
        <dbReference type="ARBA" id="ARBA00037982"/>
    </source>
</evidence>
<evidence type="ECO:0000259" key="12">
    <source>
        <dbReference type="PROSITE" id="PS50011"/>
    </source>
</evidence>
<feature type="compositionally biased region" description="Low complexity" evidence="11">
    <location>
        <begin position="676"/>
        <end position="691"/>
    </location>
</feature>
<dbReference type="GO" id="GO:0005524">
    <property type="term" value="F:ATP binding"/>
    <property type="evidence" value="ECO:0007669"/>
    <property type="project" value="UniProtKB-KW"/>
</dbReference>
<sequence>MPQDARLQPFSFVGIEAAVRREQRRRSAGKRSGKQGGSLTRFVLFLFLGALVLCSVCRSQAQSVPFDPARDVGADETLSNAASARSVALRYTFPGSSLALLVTESGYLHAYDLERGHHAWCADAGGDMITVTIDVPPSKEAMLRDPLALPFLVRGNSLFTRVPFFTYSHLDSVDAIERLEGLPPSLRSYFFMNISTLLRRQTLFLGGTDVYVTTSVQVADLDASTGRPVGGRETPSQAFCSSNATRSPPRGDSTPASHRVPHNELLPLLHIVRYNIVLHVVRSGEYSWSISLSQLRMSPRAVIQSSFPSHFSAHNPADTSSSVPTDDDSEHTPRFFSQFMRNMFDYDDEHVVNVAYRRAADQQADPKPAARTSTAMMSNWQRTHTQTADYISRVLSVHQLNATHVSLRSVHDGSTAWTSTLPHVAREPSADEPSSTASSSNATSTLIAAYVWVSGADDIFRVPVLRSAFGGLAEEAKQLRISMEADARGDAFTDLPRLTSASLAGALVPTTHTAGGMQLLTVMQSRGSRRGSCRDSGACGEWTTDDIEADEREETELAAYYHQCSWWETPPLSWPLLAGAFNGESGAVTFQAIDSATSSRTVTGTSGVYSSENPLLGFGSSGAVIKTGLAWRTAAFISFHVLCLAGSIAFLCAGVPPRGQLQRAWAQADRNRDRVSQTSSSHQQSTQLLPQDLLSPHGGRGTPFNLILDSLSMDTLGLGPIPTASASIATVSLPHSDDSLQEQMRQHQFGHLSRSPPHSPCVYPTPEQVRSLKYEESEKILPVTSTPATTTTKGTATSSKVGFGMTSSTTRQKVKTSETSVKKAAASSSSPADSSAADKPVASVLNSSSDDDTVDIDLGERWWLRAQFSPRQHASAPVLDETFSDRGSSYSRSQANTGTEEEGKLFQLHFKVLEKIGFGGEGSVFCVEHRVTHARYAIKAIHIHEQDEERVVQEAVLHSSFDNANVVRFYFCWIEDIAVSTANRLELCHHDEDGLDATSLAYSDNSLMVSTSDNTNGHRTDHDTASNAGDTYHMLFIQMEYFPRGTLADWLRLRTGFFRLEVLRYMKQIGEGLAYLHNQDVVHHDLKPTNIFVSNDNILKIGDFGLAKRRGNANGNAGDLASNVAGGQQERSVVGGSPLYSSPEQTRGEPVNKPSDIFSLGIIAVEMLCTFTTLHERIRILTDAHQLILPEELEAEFPDEAQLIKSMLAANPLQRPPIRKLLRQINKLIVALEAQESDEEAEKLPSPTPLDGAERSESRNGNYKATISALVDDSATAMASRKTDNIPLSTSVAAASSSGGRPVATDLASSGHVDSLVEVQDSFPSPLREPKSHVGSLPVFPSEAATGTSVAEASPMAVTTSAHDSDAASVGKHIPSRGDSLASLHAPAMVKRGNTYHHRRRGSTSPNMEAEISRLQISEMVAPGSASRQEFFANDPYGLPTTPVMYTEDADLSTILKRDLQDRTVSAPD</sequence>
<reference evidence="13 14" key="1">
    <citation type="journal article" date="2011" name="Genome Res.">
        <title>Chromosome and gene copy number variation allow major structural change between species and strains of Leishmania.</title>
        <authorList>
            <person name="Rogers M.B."/>
            <person name="Hilley J.D."/>
            <person name="Dickens N.J."/>
            <person name="Wilkes J."/>
            <person name="Bates P.A."/>
            <person name="Depledge D.P."/>
            <person name="Harris D."/>
            <person name="Her Y."/>
            <person name="Herzyk P."/>
            <person name="Imamura H."/>
            <person name="Otto T.D."/>
            <person name="Sanders M."/>
            <person name="Seeger K."/>
            <person name="Dujardin J.C."/>
            <person name="Berriman M."/>
            <person name="Smith D.F."/>
            <person name="Hertz-Fowler C."/>
            <person name="Mottram J.C."/>
        </authorList>
    </citation>
    <scope>NUCLEOTIDE SEQUENCE [LARGE SCALE GENOMIC DNA]</scope>
    <source>
        <strain evidence="13 14">MHOM/GT/2001/U1103</strain>
    </source>
</reference>
<evidence type="ECO:0000256" key="1">
    <source>
        <dbReference type="ARBA" id="ARBA00012513"/>
    </source>
</evidence>
<dbReference type="Gene3D" id="1.10.510.10">
    <property type="entry name" value="Transferase(Phosphotransferase) domain 1"/>
    <property type="match status" value="1"/>
</dbReference>
<dbReference type="CDD" id="cd13996">
    <property type="entry name" value="STKc_EIF2AK"/>
    <property type="match status" value="1"/>
</dbReference>
<dbReference type="EC" id="2.7.11.1" evidence="1"/>
<dbReference type="GO" id="GO:0017148">
    <property type="term" value="P:negative regulation of translation"/>
    <property type="evidence" value="ECO:0007669"/>
    <property type="project" value="UniProtKB-KW"/>
</dbReference>
<dbReference type="FunFam" id="1.10.510.10:FF:001177">
    <property type="entry name" value="eukaryotic translation initiation factor 2-alpha kinase 1-like"/>
    <property type="match status" value="1"/>
</dbReference>
<dbReference type="PANTHER" id="PTHR11042">
    <property type="entry name" value="EUKARYOTIC TRANSLATION INITIATION FACTOR 2-ALPHA KINASE EIF2-ALPHA KINASE -RELATED"/>
    <property type="match status" value="1"/>
</dbReference>
<dbReference type="FunFam" id="3.30.200.20:FF:000704">
    <property type="entry name" value="Eukaryotic translation initiation factor 2-alpha kinase, putative"/>
    <property type="match status" value="1"/>
</dbReference>
<dbReference type="SUPFAM" id="SSF56112">
    <property type="entry name" value="Protein kinase-like (PK-like)"/>
    <property type="match status" value="1"/>
</dbReference>
<name>E9B501_LEIMU</name>
<evidence type="ECO:0000256" key="2">
    <source>
        <dbReference type="ARBA" id="ARBA00022527"/>
    </source>
</evidence>
<keyword evidence="5" id="KW-0418">Kinase</keyword>
<evidence type="ECO:0000313" key="14">
    <source>
        <dbReference type="Proteomes" id="UP000007259"/>
    </source>
</evidence>
<keyword evidence="7" id="KW-0652">Protein synthesis inhibitor</keyword>
<dbReference type="GO" id="GO:0005737">
    <property type="term" value="C:cytoplasm"/>
    <property type="evidence" value="ECO:0007669"/>
    <property type="project" value="TreeGrafter"/>
</dbReference>
<feature type="region of interest" description="Disordered" evidence="11">
    <location>
        <begin position="875"/>
        <end position="898"/>
    </location>
</feature>
<dbReference type="RefSeq" id="XP_003878768.1">
    <property type="nucleotide sequence ID" value="XM_003878719.1"/>
</dbReference>
<keyword evidence="3" id="KW-0808">Transferase</keyword>
<dbReference type="Gene3D" id="3.30.200.20">
    <property type="entry name" value="Phosphorylase Kinase, domain 1"/>
    <property type="match status" value="1"/>
</dbReference>
<dbReference type="PROSITE" id="PS50011">
    <property type="entry name" value="PROTEIN_KINASE_DOM"/>
    <property type="match status" value="1"/>
</dbReference>
<comment type="catalytic activity">
    <reaction evidence="10">
        <text>L-seryl-[protein] + ATP = O-phospho-L-seryl-[protein] + ADP + H(+)</text>
        <dbReference type="Rhea" id="RHEA:17989"/>
        <dbReference type="Rhea" id="RHEA-COMP:9863"/>
        <dbReference type="Rhea" id="RHEA-COMP:11604"/>
        <dbReference type="ChEBI" id="CHEBI:15378"/>
        <dbReference type="ChEBI" id="CHEBI:29999"/>
        <dbReference type="ChEBI" id="CHEBI:30616"/>
        <dbReference type="ChEBI" id="CHEBI:83421"/>
        <dbReference type="ChEBI" id="CHEBI:456216"/>
        <dbReference type="EC" id="2.7.11.1"/>
    </reaction>
    <physiologicalReaction direction="left-to-right" evidence="10">
        <dbReference type="Rhea" id="RHEA:17990"/>
    </physiologicalReaction>
</comment>
<dbReference type="InterPro" id="IPR050339">
    <property type="entry name" value="CC_SR_Kinase"/>
</dbReference>
<evidence type="ECO:0000256" key="6">
    <source>
        <dbReference type="ARBA" id="ARBA00022840"/>
    </source>
</evidence>
<dbReference type="InterPro" id="IPR000719">
    <property type="entry name" value="Prot_kinase_dom"/>
</dbReference>
<dbReference type="GO" id="GO:0003743">
    <property type="term" value="F:translation initiation factor activity"/>
    <property type="evidence" value="ECO:0007669"/>
    <property type="project" value="UniProtKB-KW"/>
</dbReference>
<dbReference type="SMART" id="SM00220">
    <property type="entry name" value="S_TKc"/>
    <property type="match status" value="1"/>
</dbReference>
<evidence type="ECO:0000256" key="3">
    <source>
        <dbReference type="ARBA" id="ARBA00022679"/>
    </source>
</evidence>
<dbReference type="PROSITE" id="PS00108">
    <property type="entry name" value="PROTEIN_KINASE_ST"/>
    <property type="match status" value="1"/>
</dbReference>
<dbReference type="PANTHER" id="PTHR11042:SF160">
    <property type="entry name" value="EUKARYOTIC TRANSLATION INITIATION FACTOR 2-ALPHA KINASE 1"/>
    <property type="match status" value="1"/>
</dbReference>
<dbReference type="GO" id="GO:0005634">
    <property type="term" value="C:nucleus"/>
    <property type="evidence" value="ECO:0007669"/>
    <property type="project" value="TreeGrafter"/>
</dbReference>
<feature type="compositionally biased region" description="Polar residues" evidence="11">
    <location>
        <begin position="234"/>
        <end position="246"/>
    </location>
</feature>
<evidence type="ECO:0000313" key="13">
    <source>
        <dbReference type="EMBL" id="CBZ30320.1"/>
    </source>
</evidence>
<dbReference type="GO" id="GO:0004694">
    <property type="term" value="F:eukaryotic translation initiation factor 2alpha kinase activity"/>
    <property type="evidence" value="ECO:0007669"/>
    <property type="project" value="TreeGrafter"/>
</dbReference>
<feature type="region of interest" description="Disordered" evidence="11">
    <location>
        <begin position="745"/>
        <end position="764"/>
    </location>
</feature>
<feature type="region of interest" description="Disordered" evidence="11">
    <location>
        <begin position="310"/>
        <end position="330"/>
    </location>
</feature>
<comment type="similarity">
    <text evidence="8">Belongs to the protein kinase superfamily. Ser/Thr protein kinase family. GCN2 subfamily.</text>
</comment>
<keyword evidence="6" id="KW-0067">ATP-binding</keyword>
<feature type="compositionally biased region" description="Low complexity" evidence="11">
    <location>
        <begin position="822"/>
        <end position="844"/>
    </location>
</feature>
<keyword evidence="4" id="KW-0547">Nucleotide-binding</keyword>
<proteinExistence type="inferred from homology"/>
<dbReference type="SMR" id="E9B501"/>
<feature type="compositionally biased region" description="Polar residues" evidence="11">
    <location>
        <begin position="885"/>
        <end position="898"/>
    </location>
</feature>
<dbReference type="Pfam" id="PF00069">
    <property type="entry name" value="Pkinase"/>
    <property type="match status" value="1"/>
</dbReference>
<dbReference type="InterPro" id="IPR011009">
    <property type="entry name" value="Kinase-like_dom_sf"/>
</dbReference>
<gene>
    <name evidence="13" type="ORF">LMXM_33_2150</name>
</gene>
<feature type="region of interest" description="Disordered" evidence="11">
    <location>
        <begin position="782"/>
        <end position="850"/>
    </location>
</feature>
<evidence type="ECO:0000256" key="9">
    <source>
        <dbReference type="ARBA" id="ARBA00048659"/>
    </source>
</evidence>
<evidence type="ECO:0000256" key="10">
    <source>
        <dbReference type="ARBA" id="ARBA00048977"/>
    </source>
</evidence>
<dbReference type="KEGG" id="lmi:LMXM_33_2150"/>
<comment type="catalytic activity">
    <reaction evidence="9">
        <text>L-threonyl-[protein] + ATP = O-phospho-L-threonyl-[protein] + ADP + H(+)</text>
        <dbReference type="Rhea" id="RHEA:46608"/>
        <dbReference type="Rhea" id="RHEA-COMP:11060"/>
        <dbReference type="Rhea" id="RHEA-COMP:11605"/>
        <dbReference type="ChEBI" id="CHEBI:15378"/>
        <dbReference type="ChEBI" id="CHEBI:30013"/>
        <dbReference type="ChEBI" id="CHEBI:30616"/>
        <dbReference type="ChEBI" id="CHEBI:61977"/>
        <dbReference type="ChEBI" id="CHEBI:456216"/>
        <dbReference type="EC" id="2.7.11.1"/>
    </reaction>
    <physiologicalReaction direction="left-to-right" evidence="9">
        <dbReference type="Rhea" id="RHEA:46609"/>
    </physiologicalReaction>
</comment>
<feature type="compositionally biased region" description="Low complexity" evidence="11">
    <location>
        <begin position="782"/>
        <end position="802"/>
    </location>
</feature>
<feature type="region of interest" description="Disordered" evidence="11">
    <location>
        <begin position="664"/>
        <end position="697"/>
    </location>
</feature>
<evidence type="ECO:0000256" key="11">
    <source>
        <dbReference type="SAM" id="MobiDB-lite"/>
    </source>
</evidence>
<dbReference type="GeneID" id="13452375"/>
<accession>E9B501</accession>
<dbReference type="InterPro" id="IPR008271">
    <property type="entry name" value="Ser/Thr_kinase_AS"/>
</dbReference>
<organism evidence="13 14">
    <name type="scientific">Leishmania mexicana (strain MHOM/GT/2001/U1103)</name>
    <dbReference type="NCBI Taxonomy" id="929439"/>
    <lineage>
        <taxon>Eukaryota</taxon>
        <taxon>Discoba</taxon>
        <taxon>Euglenozoa</taxon>
        <taxon>Kinetoplastea</taxon>
        <taxon>Metakinetoplastina</taxon>
        <taxon>Trypanosomatida</taxon>
        <taxon>Trypanosomatidae</taxon>
        <taxon>Leishmaniinae</taxon>
        <taxon>Leishmania</taxon>
    </lineage>
</organism>